<evidence type="ECO:0008006" key="4">
    <source>
        <dbReference type="Google" id="ProtNLM"/>
    </source>
</evidence>
<dbReference type="Proteomes" id="UP000624709">
    <property type="component" value="Unassembled WGS sequence"/>
</dbReference>
<feature type="compositionally biased region" description="Polar residues" evidence="1">
    <location>
        <begin position="291"/>
        <end position="303"/>
    </location>
</feature>
<reference evidence="2 3" key="1">
    <citation type="submission" date="2021-01" db="EMBL/GenBank/DDBJ databases">
        <title>Whole genome shotgun sequence of Actinoplanes palleronii NBRC 14916.</title>
        <authorList>
            <person name="Komaki H."/>
            <person name="Tamura T."/>
        </authorList>
    </citation>
    <scope>NUCLEOTIDE SEQUENCE [LARGE SCALE GENOMIC DNA]</scope>
    <source>
        <strain evidence="2 3">NBRC 14916</strain>
    </source>
</reference>
<evidence type="ECO:0000256" key="1">
    <source>
        <dbReference type="SAM" id="MobiDB-lite"/>
    </source>
</evidence>
<organism evidence="2 3">
    <name type="scientific">Actinoplanes palleronii</name>
    <dbReference type="NCBI Taxonomy" id="113570"/>
    <lineage>
        <taxon>Bacteria</taxon>
        <taxon>Bacillati</taxon>
        <taxon>Actinomycetota</taxon>
        <taxon>Actinomycetes</taxon>
        <taxon>Micromonosporales</taxon>
        <taxon>Micromonosporaceae</taxon>
        <taxon>Actinoplanes</taxon>
    </lineage>
</organism>
<dbReference type="EMBL" id="BOMS01000157">
    <property type="protein sequence ID" value="GIE72796.1"/>
    <property type="molecule type" value="Genomic_DNA"/>
</dbReference>
<gene>
    <name evidence="2" type="ORF">Apa02nite_089040</name>
</gene>
<evidence type="ECO:0000313" key="2">
    <source>
        <dbReference type="EMBL" id="GIE72796.1"/>
    </source>
</evidence>
<sequence length="303" mass="32576">MPRPLRILTLLLGLVLITAAALDLITLQQRADRIRATGVPVSAGVLHPSTRNHHELTVEYSLGAHTYRTDLTEIGWSSPSAGRGERLTLTVDPDHPSDATAPGLVSAPWWRGGYLGVGTLGLTVLVATLWGWLRTPHGDPMIVVPGPLTHPAPAWADRADSTVLGLILFPNDAQPPRDEVLPARRRTAQTSEICCVPFQQTRLSLGDVVQVDPNGYAGAVITPSGRTTFALLTARSADAPDVHALARDFPGTVVEDLGPGRYAVAAPEDQAHQLHTTIQRWEQEARASYRSPLSPNPDTTPLT</sequence>
<dbReference type="Pfam" id="PF14085">
    <property type="entry name" value="DUF4265"/>
    <property type="match status" value="1"/>
</dbReference>
<keyword evidence="3" id="KW-1185">Reference proteome</keyword>
<protein>
    <recommendedName>
        <fullName evidence="4">DUF3592 domain-containing protein</fullName>
    </recommendedName>
</protein>
<feature type="region of interest" description="Disordered" evidence="1">
    <location>
        <begin position="284"/>
        <end position="303"/>
    </location>
</feature>
<name>A0ABQ4BQ42_9ACTN</name>
<comment type="caution">
    <text evidence="2">The sequence shown here is derived from an EMBL/GenBank/DDBJ whole genome shotgun (WGS) entry which is preliminary data.</text>
</comment>
<proteinExistence type="predicted"/>
<evidence type="ECO:0000313" key="3">
    <source>
        <dbReference type="Proteomes" id="UP000624709"/>
    </source>
</evidence>
<dbReference type="InterPro" id="IPR025361">
    <property type="entry name" value="DUF4265"/>
</dbReference>
<accession>A0ABQ4BQ42</accession>
<dbReference type="RefSeq" id="WP_203830476.1">
    <property type="nucleotide sequence ID" value="NZ_BAAATY010000023.1"/>
</dbReference>